<dbReference type="OMA" id="CGGDTMN"/>
<feature type="compositionally biased region" description="Gly residues" evidence="1">
    <location>
        <begin position="574"/>
        <end position="593"/>
    </location>
</feature>
<organism evidence="4 5">
    <name type="scientific">Glarea lozoyensis (strain ATCC 20868 / MF5171)</name>
    <dbReference type="NCBI Taxonomy" id="1116229"/>
    <lineage>
        <taxon>Eukaryota</taxon>
        <taxon>Fungi</taxon>
        <taxon>Dikarya</taxon>
        <taxon>Ascomycota</taxon>
        <taxon>Pezizomycotina</taxon>
        <taxon>Leotiomycetes</taxon>
        <taxon>Helotiales</taxon>
        <taxon>Helotiaceae</taxon>
        <taxon>Glarea</taxon>
    </lineage>
</organism>
<protein>
    <submittedName>
        <fullName evidence="4">Amidase signature (AS) enzyme</fullName>
    </submittedName>
</protein>
<sequence>MRFSLLTLPILGVTCLNDAFDTREATISGVHTALFTGLSTCTEIISSFISRIDTYNPTINAIISLNPSALSLAAELDARLAAGNATGSLFCIPILLKDNYDAVGMNTTAGCLDLAGNQPTKDAPAVKAFKDAGAIILGKANLHELALEGISVSSLGGQTINPYDHTRTPGGSSGGTGASIAASFAVFGTGTDTVNSLRSPASANSLFSVRPTRGLISRAGVVPISYTQDVIGPIARNVKDLAVALTVMANVGYDAADNTTAFIPDSVKGVDYSASLYGASLQGLRIGVLEGFFNQTNSSETTPVNTAMADMISVLRNAGATTISINETVYNATAIGALDVQRAEYRELLDAYLASSSGVHPATMTELYTNSTNFLVLPSQYSYVNTALVSSTSNTSYAATQLLIRNLTTTLASTFTTNNLDAIIYPEQKNLVVKLGSPSQSGRNGILAALTGSPVVTIPAGFSAPSTDAPIGVPIGMEILGRPWSEEMLLGIASQLSGLRHVRRMPVFANQSVETRVYSEVPKIMPLANIPSCVVGGDARAVAVEAAVPDDAAVAAGGGATGLDFGVGALEEGGSGRGKVGSGHGGGDGGGEGGGRDICVFWGAEEDCDGGGGLGEGRGEGEEEGEG</sequence>
<dbReference type="PANTHER" id="PTHR42678">
    <property type="entry name" value="AMIDASE"/>
    <property type="match status" value="1"/>
</dbReference>
<dbReference type="RefSeq" id="XP_008080548.1">
    <property type="nucleotide sequence ID" value="XM_008082357.1"/>
</dbReference>
<evidence type="ECO:0000259" key="3">
    <source>
        <dbReference type="Pfam" id="PF01425"/>
    </source>
</evidence>
<proteinExistence type="predicted"/>
<dbReference type="InterPro" id="IPR023631">
    <property type="entry name" value="Amidase_dom"/>
</dbReference>
<dbReference type="OrthoDB" id="566138at2759"/>
<feature type="region of interest" description="Disordered" evidence="1">
    <location>
        <begin position="574"/>
        <end position="627"/>
    </location>
</feature>
<dbReference type="Gene3D" id="3.90.1300.10">
    <property type="entry name" value="Amidase signature (AS) domain"/>
    <property type="match status" value="1"/>
</dbReference>
<dbReference type="AlphaFoldDB" id="S3DKF2"/>
<keyword evidence="2" id="KW-0732">Signal</keyword>
<evidence type="ECO:0000256" key="1">
    <source>
        <dbReference type="SAM" id="MobiDB-lite"/>
    </source>
</evidence>
<dbReference type="eggNOG" id="KOG1211">
    <property type="taxonomic scope" value="Eukaryota"/>
</dbReference>
<gene>
    <name evidence="4" type="ORF">GLAREA_07670</name>
</gene>
<dbReference type="KEGG" id="glz:GLAREA_07670"/>
<feature type="chain" id="PRO_5004508457" evidence="2">
    <location>
        <begin position="20"/>
        <end position="627"/>
    </location>
</feature>
<reference evidence="4 5" key="1">
    <citation type="journal article" date="2013" name="BMC Genomics">
        <title>Genomics-driven discovery of the pneumocandin biosynthetic gene cluster in the fungus Glarea lozoyensis.</title>
        <authorList>
            <person name="Chen L."/>
            <person name="Yue Q."/>
            <person name="Zhang X."/>
            <person name="Xiang M."/>
            <person name="Wang C."/>
            <person name="Li S."/>
            <person name="Che Y."/>
            <person name="Ortiz-Lopez F.J."/>
            <person name="Bills G.F."/>
            <person name="Liu X."/>
            <person name="An Z."/>
        </authorList>
    </citation>
    <scope>NUCLEOTIDE SEQUENCE [LARGE SCALE GENOMIC DNA]</scope>
    <source>
        <strain evidence="5">ATCC 20868 / MF5171</strain>
    </source>
</reference>
<dbReference type="Proteomes" id="UP000016922">
    <property type="component" value="Unassembled WGS sequence"/>
</dbReference>
<dbReference type="PANTHER" id="PTHR42678:SF5">
    <property type="entry name" value="GLUTAMYL-TRNA(GLN) AMIDOTRANSFERASE SUBUNIT A"/>
    <property type="match status" value="1"/>
</dbReference>
<keyword evidence="5" id="KW-1185">Reference proteome</keyword>
<dbReference type="STRING" id="1116229.S3DKF2"/>
<feature type="domain" description="Amidase" evidence="3">
    <location>
        <begin position="43"/>
        <end position="490"/>
    </location>
</feature>
<dbReference type="EMBL" id="KE145359">
    <property type="protein sequence ID" value="EPE32536.1"/>
    <property type="molecule type" value="Genomic_DNA"/>
</dbReference>
<name>S3DKF2_GLAL2</name>
<evidence type="ECO:0000313" key="4">
    <source>
        <dbReference type="EMBL" id="EPE32536.1"/>
    </source>
</evidence>
<dbReference type="HOGENOM" id="CLU_009600_14_2_1"/>
<dbReference type="SUPFAM" id="SSF75304">
    <property type="entry name" value="Amidase signature (AS) enzymes"/>
    <property type="match status" value="1"/>
</dbReference>
<dbReference type="GeneID" id="19466722"/>
<evidence type="ECO:0000313" key="5">
    <source>
        <dbReference type="Proteomes" id="UP000016922"/>
    </source>
</evidence>
<dbReference type="Pfam" id="PF01425">
    <property type="entry name" value="Amidase"/>
    <property type="match status" value="1"/>
</dbReference>
<dbReference type="InterPro" id="IPR036928">
    <property type="entry name" value="AS_sf"/>
</dbReference>
<evidence type="ECO:0000256" key="2">
    <source>
        <dbReference type="SAM" id="SignalP"/>
    </source>
</evidence>
<accession>S3DKF2</accession>
<feature type="signal peptide" evidence="2">
    <location>
        <begin position="1"/>
        <end position="19"/>
    </location>
</feature>